<dbReference type="Proteomes" id="UP000181942">
    <property type="component" value="Unassembled WGS sequence"/>
</dbReference>
<dbReference type="Pfam" id="PF00069">
    <property type="entry name" value="Pkinase"/>
    <property type="match status" value="1"/>
</dbReference>
<dbReference type="InterPro" id="IPR011009">
    <property type="entry name" value="Kinase-like_dom_sf"/>
</dbReference>
<evidence type="ECO:0000313" key="10">
    <source>
        <dbReference type="Proteomes" id="UP000181942"/>
    </source>
</evidence>
<dbReference type="EC" id="2.7.11.1" evidence="1"/>
<proteinExistence type="predicted"/>
<name>A0A1I2HHC0_9ACTN</name>
<keyword evidence="2" id="KW-0723">Serine/threonine-protein kinase</keyword>
<accession>A0A1I2HHC0</accession>
<dbReference type="SMART" id="SM00220">
    <property type="entry name" value="S_TKc"/>
    <property type="match status" value="1"/>
</dbReference>
<dbReference type="PROSITE" id="PS50011">
    <property type="entry name" value="PROTEIN_KINASE_DOM"/>
    <property type="match status" value="1"/>
</dbReference>
<dbReference type="SUPFAM" id="SSF56112">
    <property type="entry name" value="Protein kinase-like (PK-like)"/>
    <property type="match status" value="1"/>
</dbReference>
<reference evidence="9 10" key="1">
    <citation type="submission" date="2016-10" db="EMBL/GenBank/DDBJ databases">
        <authorList>
            <person name="de Groot N.N."/>
        </authorList>
    </citation>
    <scope>NUCLEOTIDE SEQUENCE [LARGE SCALE GENOMIC DNA]</scope>
    <source>
        <strain evidence="9 10">OK461</strain>
    </source>
</reference>
<evidence type="ECO:0000256" key="7">
    <source>
        <dbReference type="SAM" id="MobiDB-lite"/>
    </source>
</evidence>
<dbReference type="PANTHER" id="PTHR43289:SF6">
    <property type="entry name" value="SERINE_THREONINE-PROTEIN KINASE NEKL-3"/>
    <property type="match status" value="1"/>
</dbReference>
<keyword evidence="4" id="KW-0547">Nucleotide-binding</keyword>
<feature type="domain" description="Protein kinase" evidence="8">
    <location>
        <begin position="26"/>
        <end position="286"/>
    </location>
</feature>
<dbReference type="PANTHER" id="PTHR43289">
    <property type="entry name" value="MITOGEN-ACTIVATED PROTEIN KINASE KINASE KINASE 20-RELATED"/>
    <property type="match status" value="1"/>
</dbReference>
<keyword evidence="3" id="KW-0808">Transferase</keyword>
<gene>
    <name evidence="9" type="ORF">SAMN02787118_10585</name>
</gene>
<evidence type="ECO:0000256" key="6">
    <source>
        <dbReference type="ARBA" id="ARBA00022840"/>
    </source>
</evidence>
<evidence type="ECO:0000256" key="1">
    <source>
        <dbReference type="ARBA" id="ARBA00012513"/>
    </source>
</evidence>
<keyword evidence="5 9" id="KW-0418">Kinase</keyword>
<dbReference type="GO" id="GO:0005524">
    <property type="term" value="F:ATP binding"/>
    <property type="evidence" value="ECO:0007669"/>
    <property type="project" value="UniProtKB-KW"/>
</dbReference>
<dbReference type="AlphaFoldDB" id="A0A1I2HHC0"/>
<dbReference type="OrthoDB" id="3404503at2"/>
<evidence type="ECO:0000256" key="2">
    <source>
        <dbReference type="ARBA" id="ARBA00022527"/>
    </source>
</evidence>
<evidence type="ECO:0000313" key="9">
    <source>
        <dbReference type="EMBL" id="SFF27871.1"/>
    </source>
</evidence>
<dbReference type="InterPro" id="IPR000719">
    <property type="entry name" value="Prot_kinase_dom"/>
</dbReference>
<dbReference type="Gene3D" id="1.10.510.10">
    <property type="entry name" value="Transferase(Phosphotransferase) domain 1"/>
    <property type="match status" value="1"/>
</dbReference>
<sequence length="465" mass="52304">MSGRSSQRAPRRQQRPEARDYSLARWKDDGPLSPSSKPFVRSATEVSGGREGVVKHIPQVYGDKKWKRIRQMRFHQEALFMHRMNGTPGILPVWDVDDAHGDKPRWYAMPRARLLAETIDDMSTVLDVVTRIATLSQTLASLAGQGTYHRDIKPDNLFWYDDAPVLADFGIAAFAHAPAGLTRHGEELGPDNFIAPEMRYSTTNGGGERADVYSLAKTLFVLAHLHRGPYPPVGTHRVDAEEFSLWALGSGSDIQALGHVLEAATQFRERDRLTMADFHAELRAWLGRCSNDPSRFPVLGKRAFGKGWGDAALFDRHRRDTATTRLMMLPCIRDIAEALTGDSGAWSEGIDYDNGDASLGKYGWIPNSDDGFEPDGGFLWLATHLHDGLRIVIEAVFDHDVCFIAEAHRGGPPWALEQQWGHTPWHRPRMPRTHDQLQELTDNVVEWLSTRTPRSDEHHGQSRRS</sequence>
<dbReference type="GO" id="GO:0004674">
    <property type="term" value="F:protein serine/threonine kinase activity"/>
    <property type="evidence" value="ECO:0007669"/>
    <property type="project" value="UniProtKB-KW"/>
</dbReference>
<organism evidence="9 10">
    <name type="scientific">Streptomyces mirabilis</name>
    <dbReference type="NCBI Taxonomy" id="68239"/>
    <lineage>
        <taxon>Bacteria</taxon>
        <taxon>Bacillati</taxon>
        <taxon>Actinomycetota</taxon>
        <taxon>Actinomycetes</taxon>
        <taxon>Kitasatosporales</taxon>
        <taxon>Streptomycetaceae</taxon>
        <taxon>Streptomyces</taxon>
    </lineage>
</organism>
<evidence type="ECO:0000256" key="3">
    <source>
        <dbReference type="ARBA" id="ARBA00022679"/>
    </source>
</evidence>
<feature type="compositionally biased region" description="Basic and acidic residues" evidence="7">
    <location>
        <begin position="14"/>
        <end position="30"/>
    </location>
</feature>
<evidence type="ECO:0000256" key="5">
    <source>
        <dbReference type="ARBA" id="ARBA00022777"/>
    </source>
</evidence>
<keyword evidence="6" id="KW-0067">ATP-binding</keyword>
<evidence type="ECO:0000256" key="4">
    <source>
        <dbReference type="ARBA" id="ARBA00022741"/>
    </source>
</evidence>
<protein>
    <recommendedName>
        <fullName evidence="1">non-specific serine/threonine protein kinase</fullName>
        <ecNumber evidence="1">2.7.11.1</ecNumber>
    </recommendedName>
</protein>
<dbReference type="EMBL" id="FONR01000005">
    <property type="protein sequence ID" value="SFF27871.1"/>
    <property type="molecule type" value="Genomic_DNA"/>
</dbReference>
<dbReference type="RefSeq" id="WP_079174026.1">
    <property type="nucleotide sequence ID" value="NZ_FONR01000005.1"/>
</dbReference>
<evidence type="ECO:0000259" key="8">
    <source>
        <dbReference type="PROSITE" id="PS50011"/>
    </source>
</evidence>
<feature type="region of interest" description="Disordered" evidence="7">
    <location>
        <begin position="1"/>
        <end position="45"/>
    </location>
</feature>